<dbReference type="Gene3D" id="3.90.70.10">
    <property type="entry name" value="Cysteine proteinases"/>
    <property type="match status" value="1"/>
</dbReference>
<evidence type="ECO:0000313" key="9">
    <source>
        <dbReference type="Proteomes" id="UP000717328"/>
    </source>
</evidence>
<feature type="region of interest" description="Disordered" evidence="6">
    <location>
        <begin position="607"/>
        <end position="741"/>
    </location>
</feature>
<dbReference type="SUPFAM" id="SSF54001">
    <property type="entry name" value="Cysteine proteinases"/>
    <property type="match status" value="1"/>
</dbReference>
<dbReference type="GO" id="GO:0016579">
    <property type="term" value="P:protein deubiquitination"/>
    <property type="evidence" value="ECO:0007669"/>
    <property type="project" value="InterPro"/>
</dbReference>
<dbReference type="InterPro" id="IPR038765">
    <property type="entry name" value="Papain-like_cys_pep_sf"/>
</dbReference>
<feature type="compositionally biased region" description="Basic and acidic residues" evidence="6">
    <location>
        <begin position="720"/>
        <end position="729"/>
    </location>
</feature>
<feature type="region of interest" description="Disordered" evidence="6">
    <location>
        <begin position="444"/>
        <end position="564"/>
    </location>
</feature>
<evidence type="ECO:0000256" key="3">
    <source>
        <dbReference type="ARBA" id="ARBA00012759"/>
    </source>
</evidence>
<dbReference type="GO" id="GO:0004843">
    <property type="term" value="F:cysteine-type deubiquitinase activity"/>
    <property type="evidence" value="ECO:0007669"/>
    <property type="project" value="UniProtKB-EC"/>
</dbReference>
<dbReference type="GO" id="GO:0006508">
    <property type="term" value="P:proteolysis"/>
    <property type="evidence" value="ECO:0007669"/>
    <property type="project" value="UniProtKB-KW"/>
</dbReference>
<dbReference type="Proteomes" id="UP000717328">
    <property type="component" value="Unassembled WGS sequence"/>
</dbReference>
<keyword evidence="5" id="KW-0378">Hydrolase</keyword>
<name>A0A9P7GRX0_9AGAR</name>
<dbReference type="Pfam" id="PF00443">
    <property type="entry name" value="UCH"/>
    <property type="match status" value="1"/>
</dbReference>
<proteinExistence type="inferred from homology"/>
<dbReference type="CDD" id="cd02663">
    <property type="entry name" value="Peptidase_C19G"/>
    <property type="match status" value="1"/>
</dbReference>
<keyword evidence="9" id="KW-1185">Reference proteome</keyword>
<feature type="region of interest" description="Disordered" evidence="6">
    <location>
        <begin position="1"/>
        <end position="27"/>
    </location>
</feature>
<evidence type="ECO:0000313" key="8">
    <source>
        <dbReference type="EMBL" id="KAG5652072.1"/>
    </source>
</evidence>
<dbReference type="GO" id="GO:0005829">
    <property type="term" value="C:cytosol"/>
    <property type="evidence" value="ECO:0007669"/>
    <property type="project" value="TreeGrafter"/>
</dbReference>
<feature type="compositionally biased region" description="Basic and acidic residues" evidence="6">
    <location>
        <begin position="667"/>
        <end position="692"/>
    </location>
</feature>
<feature type="compositionally biased region" description="Basic and acidic residues" evidence="6">
    <location>
        <begin position="1016"/>
        <end position="1028"/>
    </location>
</feature>
<feature type="compositionally biased region" description="Polar residues" evidence="6">
    <location>
        <begin position="964"/>
        <end position="979"/>
    </location>
</feature>
<dbReference type="PROSITE" id="PS50235">
    <property type="entry name" value="USP_3"/>
    <property type="match status" value="1"/>
</dbReference>
<reference evidence="8" key="1">
    <citation type="submission" date="2021-02" db="EMBL/GenBank/DDBJ databases">
        <authorList>
            <person name="Nieuwenhuis M."/>
            <person name="Van De Peppel L.J.J."/>
        </authorList>
    </citation>
    <scope>NUCLEOTIDE SEQUENCE</scope>
    <source>
        <strain evidence="8">D49</strain>
    </source>
</reference>
<keyword evidence="4" id="KW-0645">Protease</keyword>
<accession>A0A9P7GRX0</accession>
<feature type="compositionally biased region" description="Polar residues" evidence="6">
    <location>
        <begin position="91"/>
        <end position="100"/>
    </location>
</feature>
<evidence type="ECO:0000256" key="2">
    <source>
        <dbReference type="ARBA" id="ARBA00009085"/>
    </source>
</evidence>
<feature type="compositionally biased region" description="Low complexity" evidence="6">
    <location>
        <begin position="1087"/>
        <end position="1096"/>
    </location>
</feature>
<sequence length="1143" mass="122695">MAKARWRFGLPSSQVPQDVSKPAPAPTLASADAKKFGLENALYFCTPFRDLLLQSPDASLAQTASSPVVRPTPPSPAPLAPVRRKPERKPSTTGTATVEQPTIPVAPIPPSPPSLFSALRSLFYYISAHPAERGTVSPRAFIEKLKEVNQVFNTTTHQDAHEFLNYLLNKIVEEVEEERKALEPSDDLSNSIATIDSNAGYPSQHGTLVHKLFEGVLTSETRCLTCETVCQSGPRMFCAWADPRQVSSRDESFLDLSIDIEQNSSVTACLRQFSASEMLCHKNKFFCDSCCDLQEAEKRMKIKRLPNVLALHLKRFKYQEDLQRYVKLAYRVAFPFELRLFNTVDEVDDADRLYNLFGIVVHIGRYILVFSIKPITDRATSGPHHGHYVSIVKAHGTWLLFDDDTVSPIQESEIAKYYGDSPAGSAYVLYYQAADIDSQKLGLKTEQSGAGADNMSITSNSHPQPVHPPGIPVPPLPEHTPALSLATSDSDSPMTSLPPPLAGVPSTSTSLPITIPSPLSAHNLSASTSSHSTSTSMSNTSSTPPTAPSLSLSPSPPPSSSSSAKVAASVSSLFKSVRKSPSMIIPTNGAPDASGVTTPIAPLPPIPIPIPLPSTPSRGEAGHAPRLGASVSASGSSAHSRTSVSRSTSLHGHSAPLPPLPTSPPSGREKEKEQEQEQDAEKGKEKDGEWRRWFGRTSTSALGTTSEPPLPNGAPSHTADGPRTEKEGSSADADIATNGTAQVYVNGVVRKESKEKEKGKTWFGKRKSFRLVGEKTLKGFVGSTSQTQSQDSSDALVPPSPTTQRDESSAASWFRTSLQLPQRRGSEIGEINGGAERGVPPQVAMSKSMPGPAGEYLSSNGKHRPQPLSTSHLKSQSQSSSLRPHVNGDVSPAPSSSSSLDLGTMTSTTPLTPNHPHHPQHFPQQHPEHPHTHVPGSSAKHTLPHRPTNGHTHTLPPPPRMLASVSTPLATIPASASSATHPPGPGFPHTHTLPDTPRSPTMPERKKSLASFPVFRSRDKERPKEKVWDSVLVSPAEHHPPPSERPLPPVPVPVRQQSRFFGKSVTDEPAQMLVESGEAAPGLASFGSANTSAASSTGGGGGIRRATRKLSLTAPMLGFGKRDKEKEKEKTKEKVAPSSFVRM</sequence>
<dbReference type="EMBL" id="JABCKI010000165">
    <property type="protein sequence ID" value="KAG5652072.1"/>
    <property type="molecule type" value="Genomic_DNA"/>
</dbReference>
<dbReference type="PANTHER" id="PTHR24006:SF733">
    <property type="entry name" value="RE52890P"/>
    <property type="match status" value="1"/>
</dbReference>
<evidence type="ECO:0000256" key="1">
    <source>
        <dbReference type="ARBA" id="ARBA00000707"/>
    </source>
</evidence>
<feature type="compositionally biased region" description="Pro residues" evidence="6">
    <location>
        <begin position="465"/>
        <end position="478"/>
    </location>
</feature>
<feature type="compositionally biased region" description="Low complexity" evidence="6">
    <location>
        <begin position="868"/>
        <end position="882"/>
    </location>
</feature>
<reference evidence="8" key="2">
    <citation type="submission" date="2021-10" db="EMBL/GenBank/DDBJ databases">
        <title>Phylogenomics reveals ancestral predisposition of the termite-cultivated fungus Termitomyces towards a domesticated lifestyle.</title>
        <authorList>
            <person name="Auxier B."/>
            <person name="Grum-Grzhimaylo A."/>
            <person name="Cardenas M.E."/>
            <person name="Lodge J.D."/>
            <person name="Laessoe T."/>
            <person name="Pedersen O."/>
            <person name="Smith M.E."/>
            <person name="Kuyper T.W."/>
            <person name="Franco-Molano E.A."/>
            <person name="Baroni T.J."/>
            <person name="Aanen D.K."/>
        </authorList>
    </citation>
    <scope>NUCLEOTIDE SEQUENCE</scope>
    <source>
        <strain evidence="8">D49</strain>
    </source>
</reference>
<organism evidence="8 9">
    <name type="scientific">Sphagnurus paluster</name>
    <dbReference type="NCBI Taxonomy" id="117069"/>
    <lineage>
        <taxon>Eukaryota</taxon>
        <taxon>Fungi</taxon>
        <taxon>Dikarya</taxon>
        <taxon>Basidiomycota</taxon>
        <taxon>Agaricomycotina</taxon>
        <taxon>Agaricomycetes</taxon>
        <taxon>Agaricomycetidae</taxon>
        <taxon>Agaricales</taxon>
        <taxon>Tricholomatineae</taxon>
        <taxon>Lyophyllaceae</taxon>
        <taxon>Sphagnurus</taxon>
    </lineage>
</organism>
<comment type="catalytic activity">
    <reaction evidence="1">
        <text>Thiol-dependent hydrolysis of ester, thioester, amide, peptide and isopeptide bonds formed by the C-terminal Gly of ubiquitin (a 76-residue protein attached to proteins as an intracellular targeting signal).</text>
        <dbReference type="EC" id="3.4.19.12"/>
    </reaction>
</comment>
<comment type="caution">
    <text evidence="8">The sequence shown here is derived from an EMBL/GenBank/DDBJ whole genome shotgun (WGS) entry which is preliminary data.</text>
</comment>
<dbReference type="GO" id="GO:0005634">
    <property type="term" value="C:nucleus"/>
    <property type="evidence" value="ECO:0007669"/>
    <property type="project" value="TreeGrafter"/>
</dbReference>
<evidence type="ECO:0000256" key="5">
    <source>
        <dbReference type="ARBA" id="ARBA00022801"/>
    </source>
</evidence>
<feature type="compositionally biased region" description="Low complexity" evidence="6">
    <location>
        <begin position="627"/>
        <end position="651"/>
    </location>
</feature>
<dbReference type="EC" id="3.4.19.12" evidence="3"/>
<gene>
    <name evidence="8" type="ORF">H0H81_006427</name>
</gene>
<feature type="compositionally biased region" description="Low complexity" evidence="6">
    <location>
        <begin position="505"/>
        <end position="553"/>
    </location>
</feature>
<evidence type="ECO:0000259" key="7">
    <source>
        <dbReference type="PROSITE" id="PS50235"/>
    </source>
</evidence>
<dbReference type="PANTHER" id="PTHR24006">
    <property type="entry name" value="UBIQUITIN CARBOXYL-TERMINAL HYDROLASE"/>
    <property type="match status" value="1"/>
</dbReference>
<evidence type="ECO:0000256" key="6">
    <source>
        <dbReference type="SAM" id="MobiDB-lite"/>
    </source>
</evidence>
<dbReference type="AlphaFoldDB" id="A0A9P7GRX0"/>
<dbReference type="InterPro" id="IPR001394">
    <property type="entry name" value="Peptidase_C19_UCH"/>
</dbReference>
<feature type="compositionally biased region" description="Polar residues" evidence="6">
    <location>
        <begin position="809"/>
        <end position="820"/>
    </location>
</feature>
<evidence type="ECO:0000256" key="4">
    <source>
        <dbReference type="ARBA" id="ARBA00022670"/>
    </source>
</evidence>
<feature type="compositionally biased region" description="Low complexity" evidence="6">
    <location>
        <begin position="783"/>
        <end position="794"/>
    </location>
</feature>
<feature type="compositionally biased region" description="Basic and acidic residues" evidence="6">
    <location>
        <begin position="1120"/>
        <end position="1135"/>
    </location>
</feature>
<dbReference type="InterPro" id="IPR028889">
    <property type="entry name" value="USP"/>
</dbReference>
<feature type="region of interest" description="Disordered" evidence="6">
    <location>
        <begin position="1087"/>
        <end position="1143"/>
    </location>
</feature>
<feature type="region of interest" description="Disordered" evidence="6">
    <location>
        <begin position="780"/>
        <end position="1054"/>
    </location>
</feature>
<feature type="domain" description="USP" evidence="7">
    <location>
        <begin position="23"/>
        <end position="434"/>
    </location>
</feature>
<feature type="region of interest" description="Disordered" evidence="6">
    <location>
        <begin position="63"/>
        <end position="105"/>
    </location>
</feature>
<comment type="similarity">
    <text evidence="2">Belongs to the peptidase C19 family.</text>
</comment>
<feature type="compositionally biased region" description="Polar residues" evidence="6">
    <location>
        <begin position="696"/>
        <end position="707"/>
    </location>
</feature>
<feature type="compositionally biased region" description="Polar residues" evidence="6">
    <location>
        <begin position="485"/>
        <end position="495"/>
    </location>
</feature>
<dbReference type="OrthoDB" id="27652at2759"/>
<feature type="compositionally biased region" description="Pro residues" evidence="6">
    <location>
        <begin position="1043"/>
        <end position="1052"/>
    </location>
</feature>
<protein>
    <recommendedName>
        <fullName evidence="3">ubiquitinyl hydrolase 1</fullName>
        <ecNumber evidence="3">3.4.19.12</ecNumber>
    </recommendedName>
</protein>
<dbReference type="InterPro" id="IPR050164">
    <property type="entry name" value="Peptidase_C19"/>
</dbReference>
<feature type="compositionally biased region" description="Pro residues" evidence="6">
    <location>
        <begin position="70"/>
        <end position="79"/>
    </location>
</feature>